<dbReference type="Pfam" id="PF12833">
    <property type="entry name" value="HTH_18"/>
    <property type="match status" value="1"/>
</dbReference>
<reference evidence="5" key="1">
    <citation type="submission" date="2019-08" db="EMBL/GenBank/DDBJ databases">
        <authorList>
            <person name="Kucharzyk K."/>
            <person name="Murdoch R.W."/>
            <person name="Higgins S."/>
            <person name="Loffler F."/>
        </authorList>
    </citation>
    <scope>NUCLEOTIDE SEQUENCE</scope>
</reference>
<dbReference type="InterPro" id="IPR010499">
    <property type="entry name" value="AraC_E-bd"/>
</dbReference>
<dbReference type="SMART" id="SM00342">
    <property type="entry name" value="HTH_ARAC"/>
    <property type="match status" value="1"/>
</dbReference>
<keyword evidence="2" id="KW-0238">DNA-binding</keyword>
<keyword evidence="1" id="KW-0805">Transcription regulation</keyword>
<feature type="domain" description="HTH araC/xylS-type" evidence="4">
    <location>
        <begin position="8"/>
        <end position="109"/>
    </location>
</feature>
<name>A0A645E9E6_9ZZZZ</name>
<dbReference type="InterPro" id="IPR009057">
    <property type="entry name" value="Homeodomain-like_sf"/>
</dbReference>
<dbReference type="GO" id="GO:0003700">
    <property type="term" value="F:DNA-binding transcription factor activity"/>
    <property type="evidence" value="ECO:0007669"/>
    <property type="project" value="InterPro"/>
</dbReference>
<dbReference type="PANTHER" id="PTHR47504:SF5">
    <property type="entry name" value="RIGHT ORIGIN-BINDING PROTEIN"/>
    <property type="match status" value="1"/>
</dbReference>
<dbReference type="Gene3D" id="3.20.80.10">
    <property type="entry name" value="Regulatory factor, effector binding domain"/>
    <property type="match status" value="1"/>
</dbReference>
<dbReference type="EMBL" id="VSSQ01044698">
    <property type="protein sequence ID" value="MPM98547.1"/>
    <property type="molecule type" value="Genomic_DNA"/>
</dbReference>
<dbReference type="Gene3D" id="1.10.10.60">
    <property type="entry name" value="Homeodomain-like"/>
    <property type="match status" value="2"/>
</dbReference>
<evidence type="ECO:0000256" key="3">
    <source>
        <dbReference type="ARBA" id="ARBA00023163"/>
    </source>
</evidence>
<dbReference type="AlphaFoldDB" id="A0A645E9E6"/>
<sequence>MDWNNKLTLIVDYVENHLQRTEEEIDTDEIAKIAECSFDFFQKVFSYMNKISFSEYVRARKLTLAGYELKSSPIKIIDLAYKYGYDSPTSFTKAFSKFHGVSPTEARENQTSLVVYPKMKINVNEKYSWSLQTKPSFRLIGKMTILSCENNQHFEKIPGFWSQCFRDGTFSKLLSLNDGSINGVFGLTVDFNYEENSLTYAIMTNSTTLNLDSFEELILPEHTWAVFDCYGAIPKAIQDGWRYLNEEWIIQYPFKHAESPELEWYGEGNTFSDSYHSQIWIPILKDE</sequence>
<evidence type="ECO:0000259" key="4">
    <source>
        <dbReference type="PROSITE" id="PS01124"/>
    </source>
</evidence>
<keyword evidence="3" id="KW-0804">Transcription</keyword>
<comment type="caution">
    <text evidence="5">The sequence shown here is derived from an EMBL/GenBank/DDBJ whole genome shotgun (WGS) entry which is preliminary data.</text>
</comment>
<proteinExistence type="predicted"/>
<dbReference type="InterPro" id="IPR050959">
    <property type="entry name" value="MarA-like"/>
</dbReference>
<dbReference type="InterPro" id="IPR029441">
    <property type="entry name" value="Cass2"/>
</dbReference>
<dbReference type="InterPro" id="IPR011256">
    <property type="entry name" value="Reg_factor_effector_dom_sf"/>
</dbReference>
<dbReference type="PRINTS" id="PR00032">
    <property type="entry name" value="HTHARAC"/>
</dbReference>
<dbReference type="PANTHER" id="PTHR47504">
    <property type="entry name" value="RIGHT ORIGIN-BINDING PROTEIN"/>
    <property type="match status" value="1"/>
</dbReference>
<evidence type="ECO:0000256" key="1">
    <source>
        <dbReference type="ARBA" id="ARBA00023015"/>
    </source>
</evidence>
<dbReference type="InterPro" id="IPR018060">
    <property type="entry name" value="HTH_AraC"/>
</dbReference>
<dbReference type="SUPFAM" id="SSF55136">
    <property type="entry name" value="Probable bacterial effector-binding domain"/>
    <property type="match status" value="1"/>
</dbReference>
<dbReference type="PROSITE" id="PS01124">
    <property type="entry name" value="HTH_ARAC_FAMILY_2"/>
    <property type="match status" value="1"/>
</dbReference>
<organism evidence="5">
    <name type="scientific">bioreactor metagenome</name>
    <dbReference type="NCBI Taxonomy" id="1076179"/>
    <lineage>
        <taxon>unclassified sequences</taxon>
        <taxon>metagenomes</taxon>
        <taxon>ecological metagenomes</taxon>
    </lineage>
</organism>
<dbReference type="SUPFAM" id="SSF46689">
    <property type="entry name" value="Homeodomain-like"/>
    <property type="match status" value="1"/>
</dbReference>
<evidence type="ECO:0000313" key="5">
    <source>
        <dbReference type="EMBL" id="MPM98547.1"/>
    </source>
</evidence>
<dbReference type="Pfam" id="PF14526">
    <property type="entry name" value="Cass2"/>
    <property type="match status" value="1"/>
</dbReference>
<dbReference type="GO" id="GO:0043565">
    <property type="term" value="F:sequence-specific DNA binding"/>
    <property type="evidence" value="ECO:0007669"/>
    <property type="project" value="InterPro"/>
</dbReference>
<accession>A0A645E9E6</accession>
<dbReference type="SMART" id="SM00871">
    <property type="entry name" value="AraC_E_bind"/>
    <property type="match status" value="1"/>
</dbReference>
<gene>
    <name evidence="5" type="ORF">SDC9_145735</name>
</gene>
<dbReference type="InterPro" id="IPR020449">
    <property type="entry name" value="Tscrpt_reg_AraC-type_HTH"/>
</dbReference>
<evidence type="ECO:0000256" key="2">
    <source>
        <dbReference type="ARBA" id="ARBA00023125"/>
    </source>
</evidence>
<protein>
    <recommendedName>
        <fullName evidence="4">HTH araC/xylS-type domain-containing protein</fullName>
    </recommendedName>
</protein>